<sequence length="69" mass="7917">MTNTIELEIAIKRSGLTKREIAKQLGLSEMGLYKKIKNITEFKASEIFLLSKILAINDKEKIFFSEKVI</sequence>
<dbReference type="Proteomes" id="UP000677305">
    <property type="component" value="Chromosome"/>
</dbReference>
<evidence type="ECO:0000313" key="2">
    <source>
        <dbReference type="Proteomes" id="UP000677305"/>
    </source>
</evidence>
<keyword evidence="2" id="KW-1185">Reference proteome</keyword>
<dbReference type="EMBL" id="CP058561">
    <property type="protein sequence ID" value="QUH28253.1"/>
    <property type="molecule type" value="Genomic_DNA"/>
</dbReference>
<gene>
    <name evidence="1" type="ORF">HYG85_04705</name>
</gene>
<dbReference type="RefSeq" id="WP_212692507.1">
    <property type="nucleotide sequence ID" value="NZ_CP058561.1"/>
</dbReference>
<reference evidence="1 2" key="1">
    <citation type="submission" date="2020-07" db="EMBL/GenBank/DDBJ databases">
        <title>Vallitalea guaymasensis genome.</title>
        <authorList>
            <person name="Postec A."/>
        </authorList>
    </citation>
    <scope>NUCLEOTIDE SEQUENCE [LARGE SCALE GENOMIC DNA]</scope>
    <source>
        <strain evidence="1 2">Ra1766G1</strain>
    </source>
</reference>
<organism evidence="1 2">
    <name type="scientific">Vallitalea guaymasensis</name>
    <dbReference type="NCBI Taxonomy" id="1185412"/>
    <lineage>
        <taxon>Bacteria</taxon>
        <taxon>Bacillati</taxon>
        <taxon>Bacillota</taxon>
        <taxon>Clostridia</taxon>
        <taxon>Lachnospirales</taxon>
        <taxon>Vallitaleaceae</taxon>
        <taxon>Vallitalea</taxon>
    </lineage>
</organism>
<dbReference type="KEGG" id="vgu:HYG85_04705"/>
<proteinExistence type="predicted"/>
<name>A0A8J8SB06_9FIRM</name>
<dbReference type="AlphaFoldDB" id="A0A8J8SB06"/>
<accession>A0A8J8SB06</accession>
<protein>
    <submittedName>
        <fullName evidence="1">Uncharacterized protein</fullName>
    </submittedName>
</protein>
<evidence type="ECO:0000313" key="1">
    <source>
        <dbReference type="EMBL" id="QUH28253.1"/>
    </source>
</evidence>